<dbReference type="InterPro" id="IPR011009">
    <property type="entry name" value="Kinase-like_dom_sf"/>
</dbReference>
<evidence type="ECO:0000256" key="2">
    <source>
        <dbReference type="ARBA" id="ARBA00022840"/>
    </source>
</evidence>
<protein>
    <recommendedName>
        <fullName evidence="3">Protein kinase domain-containing protein</fullName>
    </recommendedName>
</protein>
<dbReference type="AlphaFoldDB" id="A0A433UAU5"/>
<evidence type="ECO:0000259" key="3">
    <source>
        <dbReference type="PROSITE" id="PS50011"/>
    </source>
</evidence>
<dbReference type="InterPro" id="IPR000719">
    <property type="entry name" value="Prot_kinase_dom"/>
</dbReference>
<dbReference type="EMBL" id="RQTK01000021">
    <property type="protein sequence ID" value="RUS90947.1"/>
    <property type="molecule type" value="Genomic_DNA"/>
</dbReference>
<dbReference type="Gene3D" id="1.10.510.10">
    <property type="entry name" value="Transferase(Phosphotransferase) domain 1"/>
    <property type="match status" value="1"/>
</dbReference>
<dbReference type="PANTHER" id="PTHR24346">
    <property type="entry name" value="MAP/MICROTUBULE AFFINITY-REGULATING KINASE"/>
    <property type="match status" value="1"/>
</dbReference>
<dbReference type="GO" id="GO:0035556">
    <property type="term" value="P:intracellular signal transduction"/>
    <property type="evidence" value="ECO:0007669"/>
    <property type="project" value="TreeGrafter"/>
</dbReference>
<dbReference type="Pfam" id="PF00069">
    <property type="entry name" value="Pkinase"/>
    <property type="match status" value="1"/>
</dbReference>
<dbReference type="GO" id="GO:0005829">
    <property type="term" value="C:cytosol"/>
    <property type="evidence" value="ECO:0007669"/>
    <property type="project" value="TreeGrafter"/>
</dbReference>
<dbReference type="GO" id="GO:0005634">
    <property type="term" value="C:nucleus"/>
    <property type="evidence" value="ECO:0007669"/>
    <property type="project" value="TreeGrafter"/>
</dbReference>
<dbReference type="PROSITE" id="PS50011">
    <property type="entry name" value="PROTEIN_KINASE_DOM"/>
    <property type="match status" value="1"/>
</dbReference>
<dbReference type="GO" id="GO:0045719">
    <property type="term" value="P:negative regulation of glycogen biosynthetic process"/>
    <property type="evidence" value="ECO:0007669"/>
    <property type="project" value="TreeGrafter"/>
</dbReference>
<evidence type="ECO:0000256" key="1">
    <source>
        <dbReference type="ARBA" id="ARBA00022741"/>
    </source>
</evidence>
<dbReference type="OrthoDB" id="10252171at2759"/>
<gene>
    <name evidence="4" type="ORF">EGW08_001251</name>
</gene>
<dbReference type="Proteomes" id="UP000271974">
    <property type="component" value="Unassembled WGS sequence"/>
</dbReference>
<dbReference type="GO" id="GO:0004674">
    <property type="term" value="F:protein serine/threonine kinase activity"/>
    <property type="evidence" value="ECO:0007669"/>
    <property type="project" value="TreeGrafter"/>
</dbReference>
<comment type="caution">
    <text evidence="4">The sequence shown here is derived from an EMBL/GenBank/DDBJ whole genome shotgun (WGS) entry which is preliminary data.</text>
</comment>
<organism evidence="4 5">
    <name type="scientific">Elysia chlorotica</name>
    <name type="common">Eastern emerald elysia</name>
    <name type="synonym">Sea slug</name>
    <dbReference type="NCBI Taxonomy" id="188477"/>
    <lineage>
        <taxon>Eukaryota</taxon>
        <taxon>Metazoa</taxon>
        <taxon>Spiralia</taxon>
        <taxon>Lophotrochozoa</taxon>
        <taxon>Mollusca</taxon>
        <taxon>Gastropoda</taxon>
        <taxon>Heterobranchia</taxon>
        <taxon>Euthyneura</taxon>
        <taxon>Panpulmonata</taxon>
        <taxon>Sacoglossa</taxon>
        <taxon>Placobranchoidea</taxon>
        <taxon>Plakobranchidae</taxon>
        <taxon>Elysia</taxon>
    </lineage>
</organism>
<keyword evidence="5" id="KW-1185">Reference proteome</keyword>
<dbReference type="PANTHER" id="PTHR24346:SF51">
    <property type="entry name" value="PAS DOMAIN-CONTAINING SERINE_THREONINE-PROTEIN KINASE"/>
    <property type="match status" value="1"/>
</dbReference>
<sequence length="131" mass="15018">MEYCSPEVFSGASYRGPEVDMWALGVTLYTMVYRVNPFTVEEMPETFSQLEFPDSEEDPVCDSDMRELLCGLLEPDPASRLTMGQALRSEWLRQIVNLDQYCWEDLFGEDVLQDHLMNDVSGCSGSRGDYY</sequence>
<keyword evidence="2" id="KW-0067">ATP-binding</keyword>
<proteinExistence type="predicted"/>
<feature type="domain" description="Protein kinase" evidence="3">
    <location>
        <begin position="1"/>
        <end position="92"/>
    </location>
</feature>
<evidence type="ECO:0000313" key="5">
    <source>
        <dbReference type="Proteomes" id="UP000271974"/>
    </source>
</evidence>
<evidence type="ECO:0000313" key="4">
    <source>
        <dbReference type="EMBL" id="RUS90947.1"/>
    </source>
</evidence>
<keyword evidence="1" id="KW-0547">Nucleotide-binding</keyword>
<dbReference type="GO" id="GO:0005524">
    <property type="term" value="F:ATP binding"/>
    <property type="evidence" value="ECO:0007669"/>
    <property type="project" value="UniProtKB-KW"/>
</dbReference>
<accession>A0A433UAU5</accession>
<dbReference type="SUPFAM" id="SSF56112">
    <property type="entry name" value="Protein kinase-like (PK-like)"/>
    <property type="match status" value="1"/>
</dbReference>
<reference evidence="4 5" key="1">
    <citation type="submission" date="2019-01" db="EMBL/GenBank/DDBJ databases">
        <title>A draft genome assembly of the solar-powered sea slug Elysia chlorotica.</title>
        <authorList>
            <person name="Cai H."/>
            <person name="Li Q."/>
            <person name="Fang X."/>
            <person name="Li J."/>
            <person name="Curtis N.E."/>
            <person name="Altenburger A."/>
            <person name="Shibata T."/>
            <person name="Feng M."/>
            <person name="Maeda T."/>
            <person name="Schwartz J.A."/>
            <person name="Shigenobu S."/>
            <person name="Lundholm N."/>
            <person name="Nishiyama T."/>
            <person name="Yang H."/>
            <person name="Hasebe M."/>
            <person name="Li S."/>
            <person name="Pierce S.K."/>
            <person name="Wang J."/>
        </authorList>
    </citation>
    <scope>NUCLEOTIDE SEQUENCE [LARGE SCALE GENOMIC DNA]</scope>
    <source>
        <strain evidence="4">EC2010</strain>
        <tissue evidence="4">Whole organism of an adult</tissue>
    </source>
</reference>
<dbReference type="STRING" id="188477.A0A433UAU5"/>
<name>A0A433UAU5_ELYCH</name>